<organism evidence="1">
    <name type="scientific">marine sediment metagenome</name>
    <dbReference type="NCBI Taxonomy" id="412755"/>
    <lineage>
        <taxon>unclassified sequences</taxon>
        <taxon>metagenomes</taxon>
        <taxon>ecological metagenomes</taxon>
    </lineage>
</organism>
<accession>A0A0F9Y8U9</accession>
<gene>
    <name evidence="1" type="ORF">LCGC14_0043200</name>
</gene>
<reference evidence="1" key="1">
    <citation type="journal article" date="2015" name="Nature">
        <title>Complex archaea that bridge the gap between prokaryotes and eukaryotes.</title>
        <authorList>
            <person name="Spang A."/>
            <person name="Saw J.H."/>
            <person name="Jorgensen S.L."/>
            <person name="Zaremba-Niedzwiedzka K."/>
            <person name="Martijn J."/>
            <person name="Lind A.E."/>
            <person name="van Eijk R."/>
            <person name="Schleper C."/>
            <person name="Guy L."/>
            <person name="Ettema T.J."/>
        </authorList>
    </citation>
    <scope>NUCLEOTIDE SEQUENCE</scope>
</reference>
<sequence>MERPIEERLNAAMEEPRDFSMREISEISRDAMEEIDRLKGLLNAHGINPMSEYICKCGLRRSVPAGTPPF</sequence>
<evidence type="ECO:0000313" key="1">
    <source>
        <dbReference type="EMBL" id="KKO08382.1"/>
    </source>
</evidence>
<dbReference type="AlphaFoldDB" id="A0A0F9Y8U9"/>
<name>A0A0F9Y8U9_9ZZZZ</name>
<dbReference type="EMBL" id="LAZR01000009">
    <property type="protein sequence ID" value="KKO08382.1"/>
    <property type="molecule type" value="Genomic_DNA"/>
</dbReference>
<protein>
    <submittedName>
        <fullName evidence="1">Uncharacterized protein</fullName>
    </submittedName>
</protein>
<comment type="caution">
    <text evidence="1">The sequence shown here is derived from an EMBL/GenBank/DDBJ whole genome shotgun (WGS) entry which is preliminary data.</text>
</comment>
<proteinExistence type="predicted"/>